<keyword evidence="3" id="KW-0238">DNA-binding</keyword>
<dbReference type="SUPFAM" id="SSF46785">
    <property type="entry name" value="Winged helix' DNA-binding domain"/>
    <property type="match status" value="1"/>
</dbReference>
<dbReference type="InterPro" id="IPR005119">
    <property type="entry name" value="LysR_subst-bd"/>
</dbReference>
<evidence type="ECO:0000256" key="4">
    <source>
        <dbReference type="ARBA" id="ARBA00023163"/>
    </source>
</evidence>
<dbReference type="InterPro" id="IPR000847">
    <property type="entry name" value="LysR_HTH_N"/>
</dbReference>
<keyword evidence="2" id="KW-0805">Transcription regulation</keyword>
<gene>
    <name evidence="6" type="ORF">VT50_0222280</name>
</gene>
<dbReference type="Gene3D" id="3.40.190.290">
    <property type="match status" value="1"/>
</dbReference>
<protein>
    <recommendedName>
        <fullName evidence="5">HTH lysR-type domain-containing protein</fullName>
    </recommendedName>
</protein>
<dbReference type="PANTHER" id="PTHR30126">
    <property type="entry name" value="HTH-TYPE TRANSCRIPTIONAL REGULATOR"/>
    <property type="match status" value="1"/>
</dbReference>
<dbReference type="GO" id="GO:0003700">
    <property type="term" value="F:DNA-binding transcription factor activity"/>
    <property type="evidence" value="ECO:0007669"/>
    <property type="project" value="InterPro"/>
</dbReference>
<dbReference type="InterPro" id="IPR036388">
    <property type="entry name" value="WH-like_DNA-bd_sf"/>
</dbReference>
<accession>A0A1V4D1L0</accession>
<keyword evidence="4" id="KW-0804">Transcription</keyword>
<reference evidence="6" key="1">
    <citation type="submission" date="2016-12" db="EMBL/GenBank/DDBJ databases">
        <title>Genome sequence of Streptomyces antioxidans MUSC 164.</title>
        <authorList>
            <person name="Lee L.-H."/>
            <person name="Ser H.-L."/>
        </authorList>
    </citation>
    <scope>NUCLEOTIDE SEQUENCE [LARGE SCALE GENOMIC DNA]</scope>
    <source>
        <strain evidence="6">MUSC 164</strain>
    </source>
</reference>
<dbReference type="PROSITE" id="PS50931">
    <property type="entry name" value="HTH_LYSR"/>
    <property type="match status" value="1"/>
</dbReference>
<dbReference type="InterPro" id="IPR036390">
    <property type="entry name" value="WH_DNA-bd_sf"/>
</dbReference>
<evidence type="ECO:0000313" key="6">
    <source>
        <dbReference type="EMBL" id="OPF77003.1"/>
    </source>
</evidence>
<feature type="domain" description="HTH lysR-type" evidence="5">
    <location>
        <begin position="1"/>
        <end position="45"/>
    </location>
</feature>
<proteinExistence type="inferred from homology"/>
<name>A0A1V4D1L0_9ACTN</name>
<dbReference type="PANTHER" id="PTHR30126:SF94">
    <property type="entry name" value="LYSR FAMILY TRANSCRIPTIONAL REGULATOR"/>
    <property type="match status" value="1"/>
</dbReference>
<dbReference type="Pfam" id="PF03466">
    <property type="entry name" value="LysR_substrate"/>
    <property type="match status" value="1"/>
</dbReference>
<evidence type="ECO:0000256" key="3">
    <source>
        <dbReference type="ARBA" id="ARBA00023125"/>
    </source>
</evidence>
<keyword evidence="7" id="KW-1185">Reference proteome</keyword>
<dbReference type="PRINTS" id="PR00039">
    <property type="entry name" value="HTHLYSR"/>
</dbReference>
<dbReference type="CDD" id="cd05466">
    <property type="entry name" value="PBP2_LTTR_substrate"/>
    <property type="match status" value="1"/>
</dbReference>
<comment type="caution">
    <text evidence="6">The sequence shown here is derived from an EMBL/GenBank/DDBJ whole genome shotgun (WGS) entry which is preliminary data.</text>
</comment>
<dbReference type="Gene3D" id="1.10.10.10">
    <property type="entry name" value="Winged helix-like DNA-binding domain superfamily/Winged helix DNA-binding domain"/>
    <property type="match status" value="1"/>
</dbReference>
<dbReference type="GO" id="GO:0000976">
    <property type="term" value="F:transcription cis-regulatory region binding"/>
    <property type="evidence" value="ECO:0007669"/>
    <property type="project" value="TreeGrafter"/>
</dbReference>
<dbReference type="AlphaFoldDB" id="A0A1V4D1L0"/>
<dbReference type="Pfam" id="PF00126">
    <property type="entry name" value="HTH_1"/>
    <property type="match status" value="1"/>
</dbReference>
<dbReference type="Proteomes" id="UP000033615">
    <property type="component" value="Unassembled WGS sequence"/>
</dbReference>
<evidence type="ECO:0000256" key="1">
    <source>
        <dbReference type="ARBA" id="ARBA00009437"/>
    </source>
</evidence>
<sequence length="282" mass="30776">MAGSVTGAAALLHVSQPTVTIQLRQLESHYGIELVRRTPRGMVLSPLGEQLFELTEQVFDLHGRIVDLLGSSATAVRGELRVGGVAPYYVMRVLAAFTEAYPGVTVSLQLANSATVIEQLAEQRIDVGIVGQATLDTQLMALPSSKQRVVLFCRDDHPWAGRDGIDLMELADAPLVMREQGSTSRLVLERALDDRGITPQVTLEVDREGVREAVLAGFGVGISTEVEYVNEPRTWMLPILDADVFTEAFAVCLRSRRHAPEVRAFMAIAEKLFDAAEIPNPS</sequence>
<dbReference type="SUPFAM" id="SSF53850">
    <property type="entry name" value="Periplasmic binding protein-like II"/>
    <property type="match status" value="1"/>
</dbReference>
<comment type="similarity">
    <text evidence="1">Belongs to the LysR transcriptional regulatory family.</text>
</comment>
<evidence type="ECO:0000259" key="5">
    <source>
        <dbReference type="PROSITE" id="PS50931"/>
    </source>
</evidence>
<dbReference type="EMBL" id="LAKD02000055">
    <property type="protein sequence ID" value="OPF77003.1"/>
    <property type="molecule type" value="Genomic_DNA"/>
</dbReference>
<organism evidence="6 7">
    <name type="scientific">Streptomyces antioxidans</name>
    <dbReference type="NCBI Taxonomy" id="1507734"/>
    <lineage>
        <taxon>Bacteria</taxon>
        <taxon>Bacillati</taxon>
        <taxon>Actinomycetota</taxon>
        <taxon>Actinomycetes</taxon>
        <taxon>Kitasatosporales</taxon>
        <taxon>Streptomycetaceae</taxon>
        <taxon>Streptomyces</taxon>
    </lineage>
</organism>
<evidence type="ECO:0000256" key="2">
    <source>
        <dbReference type="ARBA" id="ARBA00023015"/>
    </source>
</evidence>
<evidence type="ECO:0000313" key="7">
    <source>
        <dbReference type="Proteomes" id="UP000033615"/>
    </source>
</evidence>